<dbReference type="AlphaFoldDB" id="A0A1T4UF47"/>
<gene>
    <name evidence="1" type="ORF">SAMN02745132_01557</name>
</gene>
<accession>A0A1T4UF47</accession>
<organism evidence="1 2">
    <name type="scientific">Enterovibrio nigricans DSM 22720</name>
    <dbReference type="NCBI Taxonomy" id="1121868"/>
    <lineage>
        <taxon>Bacteria</taxon>
        <taxon>Pseudomonadati</taxon>
        <taxon>Pseudomonadota</taxon>
        <taxon>Gammaproteobacteria</taxon>
        <taxon>Vibrionales</taxon>
        <taxon>Vibrionaceae</taxon>
        <taxon>Enterovibrio</taxon>
    </lineage>
</organism>
<sequence length="228" mass="25544">MNNAKFRIQCWKGNTLMEVSQHRLTFSDNAPGRAQLTIKGDANPQQIIAIELGWGDSVKRVFTGYIERVSPSNPGFVQIFCRELAAVLYHQWHVVMRHPNLAGVLSNLGLQTGLQFVFPDKAYSQTAIPCFYSTGNGYRLLDEIGQAFSIPDYTWQQQGDGKIYVGSWSDSHWADKPVELPNNIMNPNQALKKATMNCIPHLKPGVVVNGRKLATVEHTGTETIIEWT</sequence>
<dbReference type="EMBL" id="FUXU01000014">
    <property type="protein sequence ID" value="SKA51148.1"/>
    <property type="molecule type" value="Genomic_DNA"/>
</dbReference>
<reference evidence="2" key="1">
    <citation type="submission" date="2017-02" db="EMBL/GenBank/DDBJ databases">
        <authorList>
            <person name="Varghese N."/>
            <person name="Submissions S."/>
        </authorList>
    </citation>
    <scope>NUCLEOTIDE SEQUENCE [LARGE SCALE GENOMIC DNA]</scope>
    <source>
        <strain evidence="2">DSM 22720</strain>
    </source>
</reference>
<dbReference type="OrthoDB" id="6101337at2"/>
<evidence type="ECO:0000313" key="1">
    <source>
        <dbReference type="EMBL" id="SKA51148.1"/>
    </source>
</evidence>
<dbReference type="RefSeq" id="WP_078751967.1">
    <property type="nucleotide sequence ID" value="NZ_FUXU01000014.1"/>
</dbReference>
<evidence type="ECO:0000313" key="2">
    <source>
        <dbReference type="Proteomes" id="UP000190162"/>
    </source>
</evidence>
<name>A0A1T4UF47_9GAMM</name>
<protein>
    <submittedName>
        <fullName evidence="1">Uncharacterized protein</fullName>
    </submittedName>
</protein>
<keyword evidence="2" id="KW-1185">Reference proteome</keyword>
<proteinExistence type="predicted"/>
<dbReference type="Proteomes" id="UP000190162">
    <property type="component" value="Unassembled WGS sequence"/>
</dbReference>